<dbReference type="Proteomes" id="UP001204015">
    <property type="component" value="Unassembled WGS sequence"/>
</dbReference>
<dbReference type="InterPro" id="IPR049874">
    <property type="entry name" value="ROK_cs"/>
</dbReference>
<dbReference type="InterPro" id="IPR000600">
    <property type="entry name" value="ROK"/>
</dbReference>
<dbReference type="PANTHER" id="PTHR18964:SF149">
    <property type="entry name" value="BIFUNCTIONAL UDP-N-ACETYLGLUCOSAMINE 2-EPIMERASE_N-ACETYLMANNOSAMINE KINASE"/>
    <property type="match status" value="1"/>
</dbReference>
<sequence length="351" mass="36838">MIGTAATSTDNDEVLKPYVIGLDLGGTNSVFGIVDTRGDIKATTAIKTQVYKNVEDFVKASLTALEPVIDSVGGIKKIRAMGIGAPNGNFYNGTIEYAPNLIWAHTCIVPLADIFSKSLGIPVALTNDANAAALGEMTYGAARGMKNFIEITLGTGVGSGIVINGQMVYGCDGFAGELGHVTMVWGKDGRQCGCGRKGCLEAYCSATGVARTAREYLKESDEKSLLREKKPEEITSLDVSLAAAKGDQLAQRVYEFTGKMLGEACANFTAFSSPEAFIFFGGLTKAGDLLMKPLKESYDKHVLNIFKGKAKFLVSTLDGSSAAILGASAVGWEVDNTAAGKAAEPAVMPGK</sequence>
<dbReference type="RefSeq" id="WP_252761833.1">
    <property type="nucleotide sequence ID" value="NZ_JAMXLY010000063.1"/>
</dbReference>
<evidence type="ECO:0000313" key="2">
    <source>
        <dbReference type="EMBL" id="MCO6026483.1"/>
    </source>
</evidence>
<keyword evidence="3" id="KW-1185">Reference proteome</keyword>
<reference evidence="2 3" key="1">
    <citation type="submission" date="2022-06" db="EMBL/GenBank/DDBJ databases">
        <title>A taxonomic note on the genus Prevotella: Description of four novel genera and emended description of the genera Hallella and Xylanibacter.</title>
        <authorList>
            <person name="Hitch T.C.A."/>
        </authorList>
    </citation>
    <scope>NUCLEOTIDE SEQUENCE [LARGE SCALE GENOMIC DNA]</scope>
    <source>
        <strain evidence="2 3">DSM 100619</strain>
    </source>
</reference>
<dbReference type="SUPFAM" id="SSF53067">
    <property type="entry name" value="Actin-like ATPase domain"/>
    <property type="match status" value="1"/>
</dbReference>
<dbReference type="Gene3D" id="3.30.420.40">
    <property type="match status" value="2"/>
</dbReference>
<dbReference type="PANTHER" id="PTHR18964">
    <property type="entry name" value="ROK (REPRESSOR, ORF, KINASE) FAMILY"/>
    <property type="match status" value="1"/>
</dbReference>
<gene>
    <name evidence="2" type="ORF">NG821_11665</name>
</gene>
<dbReference type="InterPro" id="IPR043129">
    <property type="entry name" value="ATPase_NBD"/>
</dbReference>
<dbReference type="Pfam" id="PF00480">
    <property type="entry name" value="ROK"/>
    <property type="match status" value="1"/>
</dbReference>
<protein>
    <submittedName>
        <fullName evidence="2">ROK family protein</fullName>
    </submittedName>
</protein>
<evidence type="ECO:0000313" key="3">
    <source>
        <dbReference type="Proteomes" id="UP001204015"/>
    </source>
</evidence>
<accession>A0ABT1BZH0</accession>
<comment type="similarity">
    <text evidence="1">Belongs to the ROK (NagC/XylR) family.</text>
</comment>
<evidence type="ECO:0000256" key="1">
    <source>
        <dbReference type="ARBA" id="ARBA00006479"/>
    </source>
</evidence>
<dbReference type="PROSITE" id="PS01125">
    <property type="entry name" value="ROK"/>
    <property type="match status" value="1"/>
</dbReference>
<organism evidence="2 3">
    <name type="scientific">Segatella cerevisiae</name>
    <dbReference type="NCBI Taxonomy" id="2053716"/>
    <lineage>
        <taxon>Bacteria</taxon>
        <taxon>Pseudomonadati</taxon>
        <taxon>Bacteroidota</taxon>
        <taxon>Bacteroidia</taxon>
        <taxon>Bacteroidales</taxon>
        <taxon>Prevotellaceae</taxon>
        <taxon>Segatella</taxon>
    </lineage>
</organism>
<proteinExistence type="inferred from homology"/>
<name>A0ABT1BZH0_9BACT</name>
<dbReference type="EMBL" id="JAMXLY010000063">
    <property type="protein sequence ID" value="MCO6026483.1"/>
    <property type="molecule type" value="Genomic_DNA"/>
</dbReference>
<comment type="caution">
    <text evidence="2">The sequence shown here is derived from an EMBL/GenBank/DDBJ whole genome shotgun (WGS) entry which is preliminary data.</text>
</comment>